<organism evidence="1">
    <name type="scientific">Rhizophora mucronata</name>
    <name type="common">Asiatic mangrove</name>
    <dbReference type="NCBI Taxonomy" id="61149"/>
    <lineage>
        <taxon>Eukaryota</taxon>
        <taxon>Viridiplantae</taxon>
        <taxon>Streptophyta</taxon>
        <taxon>Embryophyta</taxon>
        <taxon>Tracheophyta</taxon>
        <taxon>Spermatophyta</taxon>
        <taxon>Magnoliopsida</taxon>
        <taxon>eudicotyledons</taxon>
        <taxon>Gunneridae</taxon>
        <taxon>Pentapetalae</taxon>
        <taxon>rosids</taxon>
        <taxon>fabids</taxon>
        <taxon>Malpighiales</taxon>
        <taxon>Rhizophoraceae</taxon>
        <taxon>Rhizophora</taxon>
    </lineage>
</organism>
<evidence type="ECO:0000313" key="1">
    <source>
        <dbReference type="EMBL" id="MBX70896.1"/>
    </source>
</evidence>
<protein>
    <submittedName>
        <fullName evidence="1">Uncharacterized protein</fullName>
    </submittedName>
</protein>
<name>A0A2P2QV69_RHIMU</name>
<proteinExistence type="predicted"/>
<dbReference type="AlphaFoldDB" id="A0A2P2QV69"/>
<sequence>MSWRAGLISLCGIFKTRRMRMSSGRQC</sequence>
<dbReference type="EMBL" id="GGEC01090412">
    <property type="protein sequence ID" value="MBX70896.1"/>
    <property type="molecule type" value="Transcribed_RNA"/>
</dbReference>
<reference evidence="1" key="1">
    <citation type="submission" date="2018-02" db="EMBL/GenBank/DDBJ databases">
        <title>Rhizophora mucronata_Transcriptome.</title>
        <authorList>
            <person name="Meera S.P."/>
            <person name="Sreeshan A."/>
            <person name="Augustine A."/>
        </authorList>
    </citation>
    <scope>NUCLEOTIDE SEQUENCE</scope>
    <source>
        <tissue evidence="1">Leaf</tissue>
    </source>
</reference>
<accession>A0A2P2QV69</accession>